<sequence length="364" mass="42259">MASASKSRDPPLKAVLEDTVGTEIVIPSLKRLAPGWPLRQHPGLELVRKDFNTWIDFWFKDERTRKGISEFAALEFAAMAWPEGGNTELLTLAKLVAWQFIWDDAIDDGYLSYKPEEIIAYRDQTIEISRESMGGEQKAKLNPHPNPAIQSFWDLGTEFWTRGVPEMNQYVLEEHCAFINSSVQSQAEREYDEPVSVEQYLKRRETNIGFYVLQPLIHYSNKLAIPSRYLRYNNKRMAFICSQLARMMVIENDMLSLRKELLNGQLENLIPLLMYHDKIGPQAAVDRATDMLHECYAMFNEEEEKLYSEISPENINDVKQYIRASKHPIMSNLYWSYGVKRYFKDDMRQEDGSMAFRISLGGDI</sequence>
<organism evidence="5 6">
    <name type="scientific">Cladonia borealis</name>
    <dbReference type="NCBI Taxonomy" id="184061"/>
    <lineage>
        <taxon>Eukaryota</taxon>
        <taxon>Fungi</taxon>
        <taxon>Dikarya</taxon>
        <taxon>Ascomycota</taxon>
        <taxon>Pezizomycotina</taxon>
        <taxon>Lecanoromycetes</taxon>
        <taxon>OSLEUM clade</taxon>
        <taxon>Lecanoromycetidae</taxon>
        <taxon>Lecanorales</taxon>
        <taxon>Lecanorineae</taxon>
        <taxon>Cladoniaceae</taxon>
        <taxon>Cladonia</taxon>
    </lineage>
</organism>
<dbReference type="EMBL" id="JAFEKC020000006">
    <property type="protein sequence ID" value="KAK0514066.1"/>
    <property type="molecule type" value="Genomic_DNA"/>
</dbReference>
<reference evidence="5" key="1">
    <citation type="submission" date="2023-03" db="EMBL/GenBank/DDBJ databases">
        <title>Complete genome of Cladonia borealis.</title>
        <authorList>
            <person name="Park H."/>
        </authorList>
    </citation>
    <scope>NUCLEOTIDE SEQUENCE</scope>
    <source>
        <strain evidence="5">ANT050790</strain>
    </source>
</reference>
<comment type="similarity">
    <text evidence="2 4">Belongs to the terpene synthase family.</text>
</comment>
<evidence type="ECO:0000256" key="1">
    <source>
        <dbReference type="ARBA" id="ARBA00001946"/>
    </source>
</evidence>
<keyword evidence="3 4" id="KW-0460">Magnesium</keyword>
<evidence type="ECO:0000256" key="2">
    <source>
        <dbReference type="ARBA" id="ARBA00006333"/>
    </source>
</evidence>
<name>A0AA39R4T4_9LECA</name>
<accession>A0AA39R4T4</accession>
<dbReference type="InterPro" id="IPR008949">
    <property type="entry name" value="Isoprenoid_synthase_dom_sf"/>
</dbReference>
<dbReference type="AlphaFoldDB" id="A0AA39R4T4"/>
<dbReference type="GO" id="GO:0010333">
    <property type="term" value="F:terpene synthase activity"/>
    <property type="evidence" value="ECO:0007669"/>
    <property type="project" value="InterPro"/>
</dbReference>
<dbReference type="SUPFAM" id="SSF48576">
    <property type="entry name" value="Terpenoid synthases"/>
    <property type="match status" value="1"/>
</dbReference>
<keyword evidence="6" id="KW-1185">Reference proteome</keyword>
<comment type="cofactor">
    <cofactor evidence="1 4">
        <name>Mg(2+)</name>
        <dbReference type="ChEBI" id="CHEBI:18420"/>
    </cofactor>
</comment>
<dbReference type="GO" id="GO:0008299">
    <property type="term" value="P:isoprenoid biosynthetic process"/>
    <property type="evidence" value="ECO:0007669"/>
    <property type="project" value="UniProtKB-ARBA"/>
</dbReference>
<dbReference type="PANTHER" id="PTHR35201:SF4">
    <property type="entry name" value="BETA-PINACENE SYNTHASE-RELATED"/>
    <property type="match status" value="1"/>
</dbReference>
<dbReference type="SFLD" id="SFLDG01020">
    <property type="entry name" value="Terpene_Cyclase_Like_2"/>
    <property type="match status" value="1"/>
</dbReference>
<evidence type="ECO:0000256" key="4">
    <source>
        <dbReference type="RuleBase" id="RU366034"/>
    </source>
</evidence>
<evidence type="ECO:0000256" key="3">
    <source>
        <dbReference type="ARBA" id="ARBA00022842"/>
    </source>
</evidence>
<gene>
    <name evidence="5" type="ORF">JMJ35_003788</name>
</gene>
<dbReference type="GO" id="GO:0046872">
    <property type="term" value="F:metal ion binding"/>
    <property type="evidence" value="ECO:0007669"/>
    <property type="project" value="UniProtKB-KW"/>
</dbReference>
<dbReference type="InterPro" id="IPR034686">
    <property type="entry name" value="Terpene_cyclase-like_2"/>
</dbReference>
<dbReference type="PANTHER" id="PTHR35201">
    <property type="entry name" value="TERPENE SYNTHASE"/>
    <property type="match status" value="1"/>
</dbReference>
<evidence type="ECO:0000313" key="6">
    <source>
        <dbReference type="Proteomes" id="UP001166286"/>
    </source>
</evidence>
<dbReference type="EC" id="4.2.3.-" evidence="4"/>
<dbReference type="Pfam" id="PF19086">
    <property type="entry name" value="Terpene_syn_C_2"/>
    <property type="match status" value="1"/>
</dbReference>
<proteinExistence type="inferred from homology"/>
<dbReference type="SFLD" id="SFLDS00005">
    <property type="entry name" value="Isoprenoid_Synthase_Type_I"/>
    <property type="match status" value="1"/>
</dbReference>
<dbReference type="Gene3D" id="1.10.600.10">
    <property type="entry name" value="Farnesyl Diphosphate Synthase"/>
    <property type="match status" value="1"/>
</dbReference>
<protein>
    <recommendedName>
        <fullName evidence="4">Terpene synthase</fullName>
        <ecNumber evidence="4">4.2.3.-</ecNumber>
    </recommendedName>
</protein>
<keyword evidence="4" id="KW-0479">Metal-binding</keyword>
<evidence type="ECO:0000313" key="5">
    <source>
        <dbReference type="EMBL" id="KAK0514066.1"/>
    </source>
</evidence>
<comment type="caution">
    <text evidence="5">The sequence shown here is derived from an EMBL/GenBank/DDBJ whole genome shotgun (WGS) entry which is preliminary data.</text>
</comment>
<keyword evidence="4" id="KW-0456">Lyase</keyword>
<dbReference type="Proteomes" id="UP001166286">
    <property type="component" value="Unassembled WGS sequence"/>
</dbReference>